<organism evidence="3 4">
    <name type="scientific">Aspergillus leporis</name>
    <dbReference type="NCBI Taxonomy" id="41062"/>
    <lineage>
        <taxon>Eukaryota</taxon>
        <taxon>Fungi</taxon>
        <taxon>Dikarya</taxon>
        <taxon>Ascomycota</taxon>
        <taxon>Pezizomycotina</taxon>
        <taxon>Eurotiomycetes</taxon>
        <taxon>Eurotiomycetidae</taxon>
        <taxon>Eurotiales</taxon>
        <taxon>Aspergillaceae</taxon>
        <taxon>Aspergillus</taxon>
        <taxon>Aspergillus subgen. Circumdati</taxon>
    </lineage>
</organism>
<dbReference type="OrthoDB" id="5584477at2759"/>
<evidence type="ECO:0000259" key="2">
    <source>
        <dbReference type="Pfam" id="PF17667"/>
    </source>
</evidence>
<dbReference type="InterPro" id="IPR040976">
    <property type="entry name" value="Pkinase_fungal"/>
</dbReference>
<dbReference type="PANTHER" id="PTHR38248:SF2">
    <property type="entry name" value="FUNK1 11"/>
    <property type="match status" value="1"/>
</dbReference>
<protein>
    <recommendedName>
        <fullName evidence="2">Fungal-type protein kinase domain-containing protein</fullName>
    </recommendedName>
</protein>
<dbReference type="InterPro" id="IPR011009">
    <property type="entry name" value="Kinase-like_dom_sf"/>
</dbReference>
<name>A0A5N5WRK6_9EURO</name>
<dbReference type="AlphaFoldDB" id="A0A5N5WRK6"/>
<dbReference type="SUPFAM" id="SSF56112">
    <property type="entry name" value="Protein kinase-like (PK-like)"/>
    <property type="match status" value="1"/>
</dbReference>
<accession>A0A5N5WRK6</accession>
<reference evidence="3 4" key="1">
    <citation type="submission" date="2019-04" db="EMBL/GenBank/DDBJ databases">
        <title>Friends and foes A comparative genomics study of 23 Aspergillus species from section Flavi.</title>
        <authorList>
            <consortium name="DOE Joint Genome Institute"/>
            <person name="Kjaerbolling I."/>
            <person name="Vesth T."/>
            <person name="Frisvad J.C."/>
            <person name="Nybo J.L."/>
            <person name="Theobald S."/>
            <person name="Kildgaard S."/>
            <person name="Isbrandt T."/>
            <person name="Kuo A."/>
            <person name="Sato A."/>
            <person name="Lyhne E.K."/>
            <person name="Kogle M.E."/>
            <person name="Wiebenga A."/>
            <person name="Kun R.S."/>
            <person name="Lubbers R.J."/>
            <person name="Makela M.R."/>
            <person name="Barry K."/>
            <person name="Chovatia M."/>
            <person name="Clum A."/>
            <person name="Daum C."/>
            <person name="Haridas S."/>
            <person name="He G."/>
            <person name="LaButti K."/>
            <person name="Lipzen A."/>
            <person name="Mondo S."/>
            <person name="Riley R."/>
            <person name="Salamov A."/>
            <person name="Simmons B.A."/>
            <person name="Magnuson J.K."/>
            <person name="Henrissat B."/>
            <person name="Mortensen U.H."/>
            <person name="Larsen T.O."/>
            <person name="Devries R.P."/>
            <person name="Grigoriev I.V."/>
            <person name="Machida M."/>
            <person name="Baker S.E."/>
            <person name="Andersen M.R."/>
        </authorList>
    </citation>
    <scope>NUCLEOTIDE SEQUENCE [LARGE SCALE GENOMIC DNA]</scope>
    <source>
        <strain evidence="3 4">CBS 151.66</strain>
    </source>
</reference>
<dbReference type="EMBL" id="ML732324">
    <property type="protein sequence ID" value="KAB8069840.1"/>
    <property type="molecule type" value="Genomic_DNA"/>
</dbReference>
<feature type="region of interest" description="Disordered" evidence="1">
    <location>
        <begin position="494"/>
        <end position="565"/>
    </location>
</feature>
<feature type="compositionally biased region" description="Low complexity" evidence="1">
    <location>
        <begin position="520"/>
        <end position="554"/>
    </location>
</feature>
<feature type="domain" description="Fungal-type protein kinase" evidence="2">
    <location>
        <begin position="270"/>
        <end position="687"/>
    </location>
</feature>
<dbReference type="PANTHER" id="PTHR38248">
    <property type="entry name" value="FUNK1 6"/>
    <property type="match status" value="1"/>
</dbReference>
<feature type="compositionally biased region" description="Polar residues" evidence="1">
    <location>
        <begin position="496"/>
        <end position="514"/>
    </location>
</feature>
<keyword evidence="4" id="KW-1185">Reference proteome</keyword>
<evidence type="ECO:0000313" key="4">
    <source>
        <dbReference type="Proteomes" id="UP000326565"/>
    </source>
</evidence>
<proteinExistence type="predicted"/>
<gene>
    <name evidence="3" type="ORF">BDV29DRAFT_182013</name>
</gene>
<dbReference type="Gene3D" id="1.10.510.10">
    <property type="entry name" value="Transferase(Phosphotransferase) domain 1"/>
    <property type="match status" value="1"/>
</dbReference>
<evidence type="ECO:0000313" key="3">
    <source>
        <dbReference type="EMBL" id="KAB8069840.1"/>
    </source>
</evidence>
<evidence type="ECO:0000256" key="1">
    <source>
        <dbReference type="SAM" id="MobiDB-lite"/>
    </source>
</evidence>
<sequence length="787" mass="88322">MTPKESPSTPLGDLLNGFCDGFKSTCDRSSLPRSTDSLQQLDSEDLQNLALDLVSALRSVPEIRNLPSVNSRKSLLSDILRLNSVISSDDYDIQQLIPLLGVVISKESDVIIWNKIHAALVESTPPPKPLPILNQTPYLHTTSSFVNSSEQRKHVDAVLKEELGSIYIGVRGFYEAYFGGIEGLEEAGAAVFRKCQEGANPLFTEDGWRSWPESAKERNVLDWLAPLVKDLRDLAVEEGFHLTTDRTVLTQPNRPLEGSTAERKLDTGIVYNSNSTNQTTNQTKYEWSQVLVLGELKCNPKEDTASKTWRDLGRYAREVLTTQDTRRFCLGFTLCGPIMRLWEFDRLGAIASTPFNINEDGLRFVLCILGFLQMDDIQLGHDPTIRSSPDGKRFVEIVRDGQSERLILEGLMKRSACVAGRATTCWKAHREGDEMNMPLVIKDSWQYPEREEEGKLLHEATKKGVVNVATYYHHETVQVSGKVDNIRDNVRKGLDVTQSTNYRPAHSELSSTTRDGAGMGRTSRSTSTTGRKRSSSNTGVLLPSSKRSCSTSPSKGGGNTKLQDRVHRRVIVSDYGTPIYKARTRVSLLSALENCIEGYQSLHSKAGFLQGDISTGNLIINDDEGNPSWSAFLIDLDLAIQEQRERPSGARGKTGTRAFMAIGLLLGEQHSFRHDLESFFWVLFWICIHYDGPNKEVGQTDFDCWNYEDDRKLAHSKKGIVDDEGDFLKIAEESFTSYYQPLVPWVNRLRRVIFPGGVRRKDEDTRLYTQIKDTLRNATRDPKVLAS</sequence>
<dbReference type="Pfam" id="PF17667">
    <property type="entry name" value="Pkinase_fungal"/>
    <property type="match status" value="1"/>
</dbReference>
<dbReference type="Proteomes" id="UP000326565">
    <property type="component" value="Unassembled WGS sequence"/>
</dbReference>